<dbReference type="OrthoDB" id="414463at2759"/>
<dbReference type="Gene3D" id="3.40.50.450">
    <property type="match status" value="1"/>
</dbReference>
<dbReference type="InterPro" id="IPR005269">
    <property type="entry name" value="LOG"/>
</dbReference>
<dbReference type="NCBIfam" id="TIGR00730">
    <property type="entry name" value="Rossman fold protein, TIGR00730 family"/>
    <property type="match status" value="1"/>
</dbReference>
<gene>
    <name evidence="1" type="ORF">ACA1_053600</name>
</gene>
<sequence length="224" mass="23250">MEAAAPAAAAAGTTTAAAAFTGEYACVFCGSKEGQTPAFAAAAKGLANVLLQRGLGLVYGGGTVGLMGIVSRTVQDGGGKVFGVIPAALMPREVSGAMLGDTVVVGTMHERKALMAEKAHFFIALPGGFGTFEELFEIITWVQLGIHSKPIGLLNVAGYYDPLVAMLKRAHEEGFIADNWTDLVLVADEPEAMVEKLLAHRPPPGLVDQKSWAGPGRPLSLSES</sequence>
<protein>
    <submittedName>
        <fullName evidence="1">Decarboxylase, putative</fullName>
    </submittedName>
</protein>
<dbReference type="Pfam" id="PF03641">
    <property type="entry name" value="Lysine_decarbox"/>
    <property type="match status" value="1"/>
</dbReference>
<dbReference type="EMBL" id="KB007909">
    <property type="protein sequence ID" value="ELR20626.1"/>
    <property type="molecule type" value="Genomic_DNA"/>
</dbReference>
<evidence type="ECO:0000313" key="1">
    <source>
        <dbReference type="EMBL" id="ELR20626.1"/>
    </source>
</evidence>
<dbReference type="GO" id="GO:0009691">
    <property type="term" value="P:cytokinin biosynthetic process"/>
    <property type="evidence" value="ECO:0007669"/>
    <property type="project" value="InterPro"/>
</dbReference>
<organism evidence="1 2">
    <name type="scientific">Acanthamoeba castellanii (strain ATCC 30010 / Neff)</name>
    <dbReference type="NCBI Taxonomy" id="1257118"/>
    <lineage>
        <taxon>Eukaryota</taxon>
        <taxon>Amoebozoa</taxon>
        <taxon>Discosea</taxon>
        <taxon>Longamoebia</taxon>
        <taxon>Centramoebida</taxon>
        <taxon>Acanthamoebidae</taxon>
        <taxon>Acanthamoeba</taxon>
    </lineage>
</organism>
<dbReference type="KEGG" id="acan:ACA1_053600"/>
<dbReference type="GO" id="GO:0005829">
    <property type="term" value="C:cytosol"/>
    <property type="evidence" value="ECO:0007669"/>
    <property type="project" value="TreeGrafter"/>
</dbReference>
<dbReference type="SUPFAM" id="SSF102405">
    <property type="entry name" value="MCP/YpsA-like"/>
    <property type="match status" value="1"/>
</dbReference>
<dbReference type="PANTHER" id="PTHR31223:SF70">
    <property type="entry name" value="LOG FAMILY PROTEIN YJL055W"/>
    <property type="match status" value="1"/>
</dbReference>
<keyword evidence="2" id="KW-1185">Reference proteome</keyword>
<dbReference type="RefSeq" id="XP_004344029.1">
    <property type="nucleotide sequence ID" value="XM_004343979.1"/>
</dbReference>
<dbReference type="AlphaFoldDB" id="L8H853"/>
<accession>L8H853</accession>
<dbReference type="GeneID" id="14921494"/>
<dbReference type="InterPro" id="IPR031100">
    <property type="entry name" value="LOG_fam"/>
</dbReference>
<reference evidence="1 2" key="1">
    <citation type="journal article" date="2013" name="Genome Biol.">
        <title>Genome of Acanthamoeba castellanii highlights extensive lateral gene transfer and early evolution of tyrosine kinase signaling.</title>
        <authorList>
            <person name="Clarke M."/>
            <person name="Lohan A.J."/>
            <person name="Liu B."/>
            <person name="Lagkouvardos I."/>
            <person name="Roy S."/>
            <person name="Zafar N."/>
            <person name="Bertelli C."/>
            <person name="Schilde C."/>
            <person name="Kianianmomeni A."/>
            <person name="Burglin T.R."/>
            <person name="Frech C."/>
            <person name="Turcotte B."/>
            <person name="Kopec K.O."/>
            <person name="Synnott J.M."/>
            <person name="Choo C."/>
            <person name="Paponov I."/>
            <person name="Finkler A."/>
            <person name="Soon Heng Tan C."/>
            <person name="Hutchins A.P."/>
            <person name="Weinmeier T."/>
            <person name="Rattei T."/>
            <person name="Chu J.S."/>
            <person name="Gimenez G."/>
            <person name="Irimia M."/>
            <person name="Rigden D.J."/>
            <person name="Fitzpatrick D.A."/>
            <person name="Lorenzo-Morales J."/>
            <person name="Bateman A."/>
            <person name="Chiu C.H."/>
            <person name="Tang P."/>
            <person name="Hegemann P."/>
            <person name="Fromm H."/>
            <person name="Raoult D."/>
            <person name="Greub G."/>
            <person name="Miranda-Saavedra D."/>
            <person name="Chen N."/>
            <person name="Nash P."/>
            <person name="Ginger M.L."/>
            <person name="Horn M."/>
            <person name="Schaap P."/>
            <person name="Caler L."/>
            <person name="Loftus B."/>
        </authorList>
    </citation>
    <scope>NUCLEOTIDE SEQUENCE [LARGE SCALE GENOMIC DNA]</scope>
    <source>
        <strain evidence="1 2">Neff</strain>
    </source>
</reference>
<dbReference type="OMA" id="HQKPIGL"/>
<dbReference type="VEuPathDB" id="AmoebaDB:ACA1_053600"/>
<evidence type="ECO:0000313" key="2">
    <source>
        <dbReference type="Proteomes" id="UP000011083"/>
    </source>
</evidence>
<dbReference type="Proteomes" id="UP000011083">
    <property type="component" value="Unassembled WGS sequence"/>
</dbReference>
<proteinExistence type="predicted"/>
<dbReference type="STRING" id="1257118.L8H853"/>
<dbReference type="GO" id="GO:0016799">
    <property type="term" value="F:hydrolase activity, hydrolyzing N-glycosyl compounds"/>
    <property type="evidence" value="ECO:0007669"/>
    <property type="project" value="TreeGrafter"/>
</dbReference>
<dbReference type="PANTHER" id="PTHR31223">
    <property type="entry name" value="LOG FAMILY PROTEIN YJL055W"/>
    <property type="match status" value="1"/>
</dbReference>
<name>L8H853_ACACF</name>